<proteinExistence type="predicted"/>
<gene>
    <name evidence="1" type="ORF">HNP52_000180</name>
</gene>
<dbReference type="RefSeq" id="WP_184161174.1">
    <property type="nucleotide sequence ID" value="NZ_JACHLN010000001.1"/>
</dbReference>
<evidence type="ECO:0000313" key="1">
    <source>
        <dbReference type="EMBL" id="MBB4837129.1"/>
    </source>
</evidence>
<reference evidence="1 2" key="1">
    <citation type="submission" date="2020-08" db="EMBL/GenBank/DDBJ databases">
        <title>Functional genomics of gut bacteria from endangered species of beetles.</title>
        <authorList>
            <person name="Carlos-Shanley C."/>
        </authorList>
    </citation>
    <scope>NUCLEOTIDE SEQUENCE [LARGE SCALE GENOMIC DNA]</scope>
    <source>
        <strain evidence="1 2">S00224</strain>
    </source>
</reference>
<dbReference type="Proteomes" id="UP000575241">
    <property type="component" value="Unassembled WGS sequence"/>
</dbReference>
<evidence type="ECO:0000313" key="2">
    <source>
        <dbReference type="Proteomes" id="UP000575241"/>
    </source>
</evidence>
<name>A0A7W7JXL6_9SPHN</name>
<keyword evidence="2" id="KW-1185">Reference proteome</keyword>
<dbReference type="AlphaFoldDB" id="A0A7W7JXL6"/>
<comment type="caution">
    <text evidence="1">The sequence shown here is derived from an EMBL/GenBank/DDBJ whole genome shotgun (WGS) entry which is preliminary data.</text>
</comment>
<accession>A0A7W7JXL6</accession>
<organism evidence="1 2">
    <name type="scientific">Sphingomonas kyeonggiensis</name>
    <dbReference type="NCBI Taxonomy" id="1268553"/>
    <lineage>
        <taxon>Bacteria</taxon>
        <taxon>Pseudomonadati</taxon>
        <taxon>Pseudomonadota</taxon>
        <taxon>Alphaproteobacteria</taxon>
        <taxon>Sphingomonadales</taxon>
        <taxon>Sphingomonadaceae</taxon>
        <taxon>Sphingomonas</taxon>
    </lineage>
</organism>
<sequence length="121" mass="13312">MALALLLTAQDAGDLRSNEITVIGRKLKDWRGHADFKKGRASCRTRKSTGDAAIDRIGCESTVQCFTAMRPRFDASQDKALVADERKRRLDALNQELGQCFADKREAMIAALADARATQGN</sequence>
<dbReference type="EMBL" id="JACHLN010000001">
    <property type="protein sequence ID" value="MBB4837129.1"/>
    <property type="molecule type" value="Genomic_DNA"/>
</dbReference>
<protein>
    <submittedName>
        <fullName evidence="1">Uncharacterized protein</fullName>
    </submittedName>
</protein>